<dbReference type="RefSeq" id="WP_046278929.1">
    <property type="nucleotide sequence ID" value="NZ_LATL02000228.1"/>
</dbReference>
<proteinExistence type="predicted"/>
<sequence length="256" mass="29664">MTLYHCLLTLHDNVFFASREMGILYETEKYLHNWALSFALFTPKIIPQVYRLHGTNAQTPSYLNRNFEANLLHLNQAKIYVFPAQPLHWSYQINTFKAAQTTYYGRSKQFGDKGAERNYPINYGRAKELAIGSQYRTYIIAPPEVEAKIPRWIRLGKWAAKVRVEFLAIPENTLQKNNGEYSCLHPLNPLDLPSNTQLILYNRIVMPPSSLVSQARIKGEYWQSVKESWTNFRQQYPQLPEQLSLPIGAFYGANTV</sequence>
<name>A0A0F5YHQ5_9CYAN</name>
<dbReference type="NCBIfam" id="TIGR03159">
    <property type="entry name" value="cas_Csc1"/>
    <property type="match status" value="1"/>
</dbReference>
<dbReference type="InterPro" id="IPR017576">
    <property type="entry name" value="CRISPR-assoc_prot_Csc1"/>
</dbReference>
<evidence type="ECO:0000313" key="1">
    <source>
        <dbReference type="EMBL" id="KKD37725.1"/>
    </source>
</evidence>
<protein>
    <submittedName>
        <fullName evidence="1">CRISPR-associated protein Csc1</fullName>
    </submittedName>
</protein>
<organism evidence="1 2">
    <name type="scientific">Limnoraphis robusta CS-951</name>
    <dbReference type="NCBI Taxonomy" id="1637645"/>
    <lineage>
        <taxon>Bacteria</taxon>
        <taxon>Bacillati</taxon>
        <taxon>Cyanobacteriota</taxon>
        <taxon>Cyanophyceae</taxon>
        <taxon>Oscillatoriophycideae</taxon>
        <taxon>Oscillatoriales</taxon>
        <taxon>Sirenicapillariaceae</taxon>
        <taxon>Limnoraphis</taxon>
    </lineage>
</organism>
<gene>
    <name evidence="1" type="ORF">WN50_12770</name>
</gene>
<dbReference type="PATRIC" id="fig|1637645.4.peg.4497"/>
<evidence type="ECO:0000313" key="2">
    <source>
        <dbReference type="Proteomes" id="UP000033607"/>
    </source>
</evidence>
<accession>A0A0F5YHQ5</accession>
<comment type="caution">
    <text evidence="1">The sequence shown here is derived from an EMBL/GenBank/DDBJ whole genome shotgun (WGS) entry which is preliminary data.</text>
</comment>
<dbReference type="AlphaFoldDB" id="A0A0F5YHQ5"/>
<reference evidence="1 2" key="1">
    <citation type="submission" date="2015-06" db="EMBL/GenBank/DDBJ databases">
        <title>Draft genome assembly of filamentous brackish cyanobacterium Limnoraphis robusta strain CS-951.</title>
        <authorList>
            <person name="Willis A."/>
            <person name="Parks M."/>
            <person name="Burford M.A."/>
        </authorList>
    </citation>
    <scope>NUCLEOTIDE SEQUENCE [LARGE SCALE GENOMIC DNA]</scope>
    <source>
        <strain evidence="1 2">CS-951</strain>
    </source>
</reference>
<dbReference type="EMBL" id="LATL02000228">
    <property type="protein sequence ID" value="KKD37725.1"/>
    <property type="molecule type" value="Genomic_DNA"/>
</dbReference>
<dbReference type="OrthoDB" id="49508at2"/>
<dbReference type="Proteomes" id="UP000033607">
    <property type="component" value="Unassembled WGS sequence"/>
</dbReference>
<dbReference type="Pfam" id="PF26241">
    <property type="entry name" value="Cas_Csc1"/>
    <property type="match status" value="1"/>
</dbReference>